<evidence type="ECO:0000256" key="4">
    <source>
        <dbReference type="RuleBase" id="RU003719"/>
    </source>
</evidence>
<dbReference type="Pfam" id="PF02826">
    <property type="entry name" value="2-Hacid_dh_C"/>
    <property type="match status" value="1"/>
</dbReference>
<dbReference type="EMBL" id="CP007646">
    <property type="protein sequence ID" value="AIR10761.1"/>
    <property type="molecule type" value="Genomic_DNA"/>
</dbReference>
<dbReference type="SUPFAM" id="SSF51735">
    <property type="entry name" value="NAD(P)-binding Rossmann-fold domains"/>
    <property type="match status" value="1"/>
</dbReference>
<dbReference type="InterPro" id="IPR006139">
    <property type="entry name" value="D-isomer_2_OHA_DH_cat_dom"/>
</dbReference>
<dbReference type="InterPro" id="IPR036291">
    <property type="entry name" value="NAD(P)-bd_dom_sf"/>
</dbReference>
<dbReference type="GO" id="GO:0008465">
    <property type="term" value="F:hydroxypyruvate reductase (NADH) activity"/>
    <property type="evidence" value="ECO:0007669"/>
    <property type="project" value="UniProtKB-EC"/>
</dbReference>
<comment type="similarity">
    <text evidence="1 4">Belongs to the D-isomer specific 2-hydroxyacid dehydrogenase family.</text>
</comment>
<dbReference type="Gene3D" id="3.40.50.720">
    <property type="entry name" value="NAD(P)-binding Rossmann-like Domain"/>
    <property type="match status" value="2"/>
</dbReference>
<proteinExistence type="inferred from homology"/>
<dbReference type="FunFam" id="3.40.50.720:FF:000203">
    <property type="entry name" value="D-3-phosphoglycerate dehydrogenase (SerA)"/>
    <property type="match status" value="1"/>
</dbReference>
<dbReference type="SUPFAM" id="SSF52283">
    <property type="entry name" value="Formate/glycerate dehydrogenase catalytic domain-like"/>
    <property type="match status" value="1"/>
</dbReference>
<evidence type="ECO:0000313" key="5">
    <source>
        <dbReference type="EMBL" id="AIR10761.1"/>
    </source>
</evidence>
<dbReference type="InterPro" id="IPR050418">
    <property type="entry name" value="D-iso_2-hydroxyacid_DH_PdxB"/>
</dbReference>
<protein>
    <submittedName>
        <fullName evidence="5">Glycerate dehydrogenase</fullName>
        <ecNumber evidence="5">1.1.1.29</ecNumber>
    </submittedName>
</protein>
<evidence type="ECO:0000256" key="3">
    <source>
        <dbReference type="ARBA" id="ARBA00023027"/>
    </source>
</evidence>
<keyword evidence="3" id="KW-0520">NAD</keyword>
<dbReference type="EC" id="1.1.1.29" evidence="5"/>
<evidence type="ECO:0000256" key="2">
    <source>
        <dbReference type="ARBA" id="ARBA00023002"/>
    </source>
</evidence>
<dbReference type="KEGG" id="lsj:LSJ_1087"/>
<dbReference type="InterPro" id="IPR029753">
    <property type="entry name" value="D-isomer_DH_CS"/>
</dbReference>
<sequence length="318" mass="35849">MDIVLLDGYSLNFDLTWSKLSNLGNCTFYDQTPVDDTEEIIKRIDNAEIVITHKTPLRSEVLKQVPNLKYIGIMGTGYDVVDIESAHQHNIIVTNVPTYGTDAVAQFTFSLLLEVTGQVGLHNQLIHEGKWSKVPDFTFWDKPLYELKGKTLGLIGYGRIAQKVAELGHAFSMNIIFYNHRPKEVNVPWIKQVSLDELLKQSDVISLHVIQTPDTINLINKETISKMKKNVIILNTARGKLINETDIAEALNNNRIYALATDVVSKEPISKDNPLLTAKNCYITPHIAWAPLETRERLLEITVNNLKSYLTGTPTNII</sequence>
<dbReference type="PANTHER" id="PTHR43761:SF1">
    <property type="entry name" value="D-ISOMER SPECIFIC 2-HYDROXYACID DEHYDROGENASE CATALYTIC DOMAIN-CONTAINING PROTEIN-RELATED"/>
    <property type="match status" value="1"/>
</dbReference>
<gene>
    <name evidence="5" type="primary">serA</name>
    <name evidence="5" type="ORF">LSJ_1087</name>
</gene>
<accession>A0A089QIF6</accession>
<dbReference type="PANTHER" id="PTHR43761">
    <property type="entry name" value="D-ISOMER SPECIFIC 2-HYDROXYACID DEHYDROGENASE FAMILY PROTEIN (AFU_ORTHOLOGUE AFUA_1G13630)"/>
    <property type="match status" value="1"/>
</dbReference>
<organism evidence="5 6">
    <name type="scientific">Ligilactobacillus salivarius</name>
    <dbReference type="NCBI Taxonomy" id="1624"/>
    <lineage>
        <taxon>Bacteria</taxon>
        <taxon>Bacillati</taxon>
        <taxon>Bacillota</taxon>
        <taxon>Bacilli</taxon>
        <taxon>Lactobacillales</taxon>
        <taxon>Lactobacillaceae</taxon>
        <taxon>Ligilactobacillus</taxon>
    </lineage>
</organism>
<evidence type="ECO:0000256" key="1">
    <source>
        <dbReference type="ARBA" id="ARBA00005854"/>
    </source>
</evidence>
<dbReference type="Proteomes" id="UP000029488">
    <property type="component" value="Chromosome"/>
</dbReference>
<dbReference type="InterPro" id="IPR006140">
    <property type="entry name" value="D-isomer_DH_NAD-bd"/>
</dbReference>
<dbReference type="CDD" id="cd12162">
    <property type="entry name" value="2-Hacid_dh_4"/>
    <property type="match status" value="1"/>
</dbReference>
<keyword evidence="2 4" id="KW-0560">Oxidoreductase</keyword>
<evidence type="ECO:0000313" key="6">
    <source>
        <dbReference type="Proteomes" id="UP000029488"/>
    </source>
</evidence>
<dbReference type="RefSeq" id="WP_044005003.1">
    <property type="nucleotide sequence ID" value="NZ_CP007646.1"/>
</dbReference>
<dbReference type="GO" id="GO:0051287">
    <property type="term" value="F:NAD binding"/>
    <property type="evidence" value="ECO:0007669"/>
    <property type="project" value="InterPro"/>
</dbReference>
<reference evidence="5 6" key="1">
    <citation type="journal article" date="2014" name="BMC Genomics">
        <title>Unusual genome complexity in Lactobacillus salivarius JCM1046.</title>
        <authorList>
            <person name="Raftis E.J."/>
            <person name="Forde B.M."/>
            <person name="Claesson M.J."/>
            <person name="O'Toole P.W."/>
        </authorList>
    </citation>
    <scope>NUCLEOTIDE SEQUENCE [LARGE SCALE GENOMIC DNA]</scope>
    <source>
        <strain evidence="5 6">JCM1046</strain>
    </source>
</reference>
<name>A0A089QIF6_9LACO</name>
<dbReference type="AlphaFoldDB" id="A0A089QIF6"/>
<dbReference type="PROSITE" id="PS00671">
    <property type="entry name" value="D_2_HYDROXYACID_DH_3"/>
    <property type="match status" value="1"/>
</dbReference>
<dbReference type="Pfam" id="PF00389">
    <property type="entry name" value="2-Hacid_dh"/>
    <property type="match status" value="1"/>
</dbReference>